<evidence type="ECO:0000313" key="2">
    <source>
        <dbReference type="EMBL" id="EKM79092.1"/>
    </source>
</evidence>
<evidence type="ECO:0000256" key="1">
    <source>
        <dbReference type="SAM" id="SignalP"/>
    </source>
</evidence>
<proteinExistence type="predicted"/>
<dbReference type="STRING" id="597362.K5X818"/>
<dbReference type="AlphaFoldDB" id="K5X818"/>
<dbReference type="HOGENOM" id="CLU_083660_2_0_1"/>
<organism evidence="2 3">
    <name type="scientific">Agaricus bisporus var. burnettii (strain JB137-S8 / ATCC MYA-4627 / FGSC 10392)</name>
    <name type="common">White button mushroom</name>
    <dbReference type="NCBI Taxonomy" id="597362"/>
    <lineage>
        <taxon>Eukaryota</taxon>
        <taxon>Fungi</taxon>
        <taxon>Dikarya</taxon>
        <taxon>Basidiomycota</taxon>
        <taxon>Agaricomycotina</taxon>
        <taxon>Agaricomycetes</taxon>
        <taxon>Agaricomycetidae</taxon>
        <taxon>Agaricales</taxon>
        <taxon>Agaricineae</taxon>
        <taxon>Agaricaceae</taxon>
        <taxon>Agaricus</taxon>
    </lineage>
</organism>
<sequence>MFRLPVVFSTIVLALLDSHPTSALPLSNIRRESNIVFSPHITYPDSTAIWPMGSTQNVTWETANLPNQKHKNTGLVLLGYLENGSEHLDLRNPLATGFRMDAGFVPIKVPRKIAERNNYICVVFGDSGNISQKFKITKAR</sequence>
<dbReference type="OMA" id="WDTSAIP"/>
<gene>
    <name evidence="2" type="ORF">AGABI1DRAFT_84991</name>
</gene>
<dbReference type="eggNOG" id="ENOG502S8XQ">
    <property type="taxonomic scope" value="Eukaryota"/>
</dbReference>
<keyword evidence="3" id="KW-1185">Reference proteome</keyword>
<dbReference type="GeneID" id="18832024"/>
<dbReference type="InParanoid" id="K5X818"/>
<protein>
    <submittedName>
        <fullName evidence="2">Uncharacterized protein</fullName>
    </submittedName>
</protein>
<feature type="signal peptide" evidence="1">
    <location>
        <begin position="1"/>
        <end position="23"/>
    </location>
</feature>
<accession>K5X818</accession>
<dbReference type="RefSeq" id="XP_007329853.1">
    <property type="nucleotide sequence ID" value="XM_007329791.1"/>
</dbReference>
<dbReference type="OrthoDB" id="3199367at2759"/>
<name>K5X818_AGABU</name>
<dbReference type="EMBL" id="JH971390">
    <property type="protein sequence ID" value="EKM79092.1"/>
    <property type="molecule type" value="Genomic_DNA"/>
</dbReference>
<feature type="chain" id="PRO_5003886108" evidence="1">
    <location>
        <begin position="24"/>
        <end position="140"/>
    </location>
</feature>
<dbReference type="KEGG" id="abp:AGABI1DRAFT84991"/>
<dbReference type="Proteomes" id="UP000008493">
    <property type="component" value="Unassembled WGS sequence"/>
</dbReference>
<reference evidence="3" key="1">
    <citation type="journal article" date="2012" name="Proc. Natl. Acad. Sci. U.S.A.">
        <title>Genome sequence of the button mushroom Agaricus bisporus reveals mechanisms governing adaptation to a humic-rich ecological niche.</title>
        <authorList>
            <person name="Morin E."/>
            <person name="Kohler A."/>
            <person name="Baker A.R."/>
            <person name="Foulongne-Oriol M."/>
            <person name="Lombard V."/>
            <person name="Nagy L.G."/>
            <person name="Ohm R.A."/>
            <person name="Patyshakuliyeva A."/>
            <person name="Brun A."/>
            <person name="Aerts A.L."/>
            <person name="Bailey A.M."/>
            <person name="Billette C."/>
            <person name="Coutinho P.M."/>
            <person name="Deakin G."/>
            <person name="Doddapaneni H."/>
            <person name="Floudas D."/>
            <person name="Grimwood J."/>
            <person name="Hilden K."/>
            <person name="Kuees U."/>
            <person name="LaButti K.M."/>
            <person name="Lapidus A."/>
            <person name="Lindquist E.A."/>
            <person name="Lucas S.M."/>
            <person name="Murat C."/>
            <person name="Riley R.W."/>
            <person name="Salamov A.A."/>
            <person name="Schmutz J."/>
            <person name="Subramanian V."/>
            <person name="Woesten H.A.B."/>
            <person name="Xu J."/>
            <person name="Eastwood D.C."/>
            <person name="Foster G.D."/>
            <person name="Sonnenberg A.S."/>
            <person name="Cullen D."/>
            <person name="de Vries R.P."/>
            <person name="Lundell T."/>
            <person name="Hibbett D.S."/>
            <person name="Henrissat B."/>
            <person name="Burton K.S."/>
            <person name="Kerrigan R.W."/>
            <person name="Challen M.P."/>
            <person name="Grigoriev I.V."/>
            <person name="Martin F."/>
        </authorList>
    </citation>
    <scope>NUCLEOTIDE SEQUENCE [LARGE SCALE GENOMIC DNA]</scope>
    <source>
        <strain evidence="3">JB137-S8 / ATCC MYA-4627 / FGSC 10392</strain>
    </source>
</reference>
<evidence type="ECO:0000313" key="3">
    <source>
        <dbReference type="Proteomes" id="UP000008493"/>
    </source>
</evidence>
<keyword evidence="1" id="KW-0732">Signal</keyword>